<dbReference type="Gene3D" id="2.115.10.20">
    <property type="entry name" value="Glycosyl hydrolase domain, family 43"/>
    <property type="match status" value="1"/>
</dbReference>
<protein>
    <recommendedName>
        <fullName evidence="4">Glycosyl hydrolase family 32 N-terminal domain-containing protein</fullName>
    </recommendedName>
</protein>
<dbReference type="EMBL" id="LC521851">
    <property type="protein sequence ID" value="BBV27531.1"/>
    <property type="molecule type" value="Genomic_DNA"/>
</dbReference>
<dbReference type="Pfam" id="PF00251">
    <property type="entry name" value="Glyco_hydro_32N"/>
    <property type="match status" value="1"/>
</dbReference>
<dbReference type="InterPro" id="IPR023296">
    <property type="entry name" value="Glyco_hydro_beta-prop_sf"/>
</dbReference>
<evidence type="ECO:0000256" key="2">
    <source>
        <dbReference type="ARBA" id="ARBA00022801"/>
    </source>
</evidence>
<dbReference type="InterPro" id="IPR013148">
    <property type="entry name" value="Glyco_hydro_32_N"/>
</dbReference>
<evidence type="ECO:0000256" key="3">
    <source>
        <dbReference type="ARBA" id="ARBA00023295"/>
    </source>
</evidence>
<dbReference type="AlphaFoldDB" id="A0A809T416"/>
<comment type="similarity">
    <text evidence="1">Belongs to the glycosyl hydrolase 32 family.</text>
</comment>
<reference evidence="5" key="1">
    <citation type="submission" date="2020-01" db="EMBL/GenBank/DDBJ databases">
        <title>Genotype-dependent distribution of carbapenemase genes among Enterobacteriaceae in Thailand.</title>
        <authorList>
            <person name="Takeuchi D."/>
            <person name="Abe R."/>
            <person name="Sakamoto N."/>
            <person name="Sugawara Y."/>
            <person name="Akeda Y."/>
            <person name="Hamada S."/>
        </authorList>
    </citation>
    <scope>NUCLEOTIDE SEQUENCE</scope>
    <source>
        <strain evidence="5">KP164</strain>
        <plasmid evidence="5">pKP164_NDM1</plasmid>
    </source>
</reference>
<evidence type="ECO:0000313" key="5">
    <source>
        <dbReference type="EMBL" id="BBV27531.1"/>
    </source>
</evidence>
<keyword evidence="2" id="KW-0378">Hydrolase</keyword>
<name>A0A809T416_KLEPN</name>
<proteinExistence type="inferred from homology"/>
<evidence type="ECO:0000259" key="4">
    <source>
        <dbReference type="Pfam" id="PF00251"/>
    </source>
</evidence>
<organism evidence="5">
    <name type="scientific">Klebsiella pneumoniae</name>
    <dbReference type="NCBI Taxonomy" id="573"/>
    <lineage>
        <taxon>Bacteria</taxon>
        <taxon>Pseudomonadati</taxon>
        <taxon>Pseudomonadota</taxon>
        <taxon>Gammaproteobacteria</taxon>
        <taxon>Enterobacterales</taxon>
        <taxon>Enterobacteriaceae</taxon>
        <taxon>Klebsiella/Raoultella group</taxon>
        <taxon>Klebsiella</taxon>
        <taxon>Klebsiella pneumoniae complex</taxon>
    </lineage>
</organism>
<geneLocation type="plasmid" evidence="5">
    <name>pKP164_NDM1</name>
</geneLocation>
<keyword evidence="3" id="KW-0326">Glycosidase</keyword>
<feature type="domain" description="Glycosyl hydrolase family 32 N-terminal" evidence="4">
    <location>
        <begin position="3"/>
        <end position="39"/>
    </location>
</feature>
<accession>A0A809T416</accession>
<keyword evidence="5" id="KW-0614">Plasmid</keyword>
<dbReference type="GO" id="GO:0016798">
    <property type="term" value="F:hydrolase activity, acting on glycosyl bonds"/>
    <property type="evidence" value="ECO:0007669"/>
    <property type="project" value="UniProtKB-KW"/>
</dbReference>
<evidence type="ECO:0000256" key="1">
    <source>
        <dbReference type="ARBA" id="ARBA00009902"/>
    </source>
</evidence>
<dbReference type="SUPFAM" id="SSF75005">
    <property type="entry name" value="Arabinanase/levansucrase/invertase"/>
    <property type="match status" value="1"/>
</dbReference>
<sequence>MLAEDGRRIIMAWMNMWDSPVPTRSEAWAGCLTLPREVLSAMAGCASDLCVKSNLCAENASHYPL</sequence>